<comment type="cofactor">
    <cofactor evidence="1">
        <name>Mn(2+)</name>
        <dbReference type="ChEBI" id="CHEBI:29035"/>
    </cofactor>
</comment>
<dbReference type="Proteomes" id="UP000698242">
    <property type="component" value="Unassembled WGS sequence"/>
</dbReference>
<organism evidence="6 7">
    <name type="scientific">Profundibacterium mesophilum KAUST100406-0324</name>
    <dbReference type="NCBI Taxonomy" id="1037889"/>
    <lineage>
        <taxon>Bacteria</taxon>
        <taxon>Pseudomonadati</taxon>
        <taxon>Pseudomonadota</taxon>
        <taxon>Alphaproteobacteria</taxon>
        <taxon>Rhodobacterales</taxon>
        <taxon>Roseobacteraceae</taxon>
        <taxon>Profundibacterium</taxon>
    </lineage>
</organism>
<keyword evidence="7" id="KW-1185">Reference proteome</keyword>
<comment type="function">
    <text evidence="4">Accelerates the degradation of transcripts by removing pyrophosphate from the 5'-end of triphosphorylated RNA, leading to a more labile monophosphorylated state that can stimulate subsequent ribonuclease cleavage.</text>
</comment>
<evidence type="ECO:0000256" key="2">
    <source>
        <dbReference type="ARBA" id="ARBA00001946"/>
    </source>
</evidence>
<dbReference type="GO" id="GO:0006753">
    <property type="term" value="P:nucleoside phosphate metabolic process"/>
    <property type="evidence" value="ECO:0007669"/>
    <property type="project" value="TreeGrafter"/>
</dbReference>
<dbReference type="Gene3D" id="3.90.79.10">
    <property type="entry name" value="Nucleoside Triphosphate Pyrophosphohydrolase"/>
    <property type="match status" value="1"/>
</dbReference>
<dbReference type="RefSeq" id="WP_159963803.1">
    <property type="nucleotide sequence ID" value="NZ_APKE01000005.1"/>
</dbReference>
<feature type="domain" description="Nudix hydrolase" evidence="5">
    <location>
        <begin position="11"/>
        <end position="154"/>
    </location>
</feature>
<dbReference type="GO" id="GO:0019693">
    <property type="term" value="P:ribose phosphate metabolic process"/>
    <property type="evidence" value="ECO:0007669"/>
    <property type="project" value="TreeGrafter"/>
</dbReference>
<dbReference type="EMBL" id="APKE01000005">
    <property type="protein sequence ID" value="KAF0677291.1"/>
    <property type="molecule type" value="Genomic_DNA"/>
</dbReference>
<protein>
    <recommendedName>
        <fullName evidence="4">RNA pyrophosphohydrolase</fullName>
        <ecNumber evidence="4">3.6.1.-</ecNumber>
    </recommendedName>
    <alternativeName>
        <fullName evidence="4">(Di)nucleoside polyphosphate hydrolase</fullName>
    </alternativeName>
</protein>
<sequence>MASPADPADLPYRPCAGVMLVNPVGLIFAGERIDTPGAWQMPQGGIDPGETPREAALRELEEETGVRRGRVRIEAESPDWITYELPPELLGKLWGGRYRGQKQRWFLMRFDGSDDEVDIDRPHPEFSAWDWLPADRLLQSIVPFKREVYMQVLNTFSPKL</sequence>
<dbReference type="InterPro" id="IPR000086">
    <property type="entry name" value="NUDIX_hydrolase_dom"/>
</dbReference>
<feature type="short sequence motif" description="Nudix box" evidence="4">
    <location>
        <begin position="44"/>
        <end position="65"/>
    </location>
</feature>
<dbReference type="CDD" id="cd03671">
    <property type="entry name" value="NUDIX_Ap4A_hydrolase_plant_like"/>
    <property type="match status" value="1"/>
</dbReference>
<dbReference type="PANTHER" id="PTHR11839:SF22">
    <property type="entry name" value="NUDIX HYDROLASE 26, CHLOROPLASTIC"/>
    <property type="match status" value="1"/>
</dbReference>
<dbReference type="SUPFAM" id="SSF55811">
    <property type="entry name" value="Nudix"/>
    <property type="match status" value="1"/>
</dbReference>
<reference evidence="6" key="1">
    <citation type="submission" date="2013-03" db="EMBL/GenBank/DDBJ databases">
        <title>Genome Sequence of the Profundibacterium mesophilum strain KAUST100406-0324T from Red Sea, a novel genus in the family Rhodobacteraceae.</title>
        <authorList>
            <person name="Essack M."/>
            <person name="Alam I."/>
            <person name="Lafi F."/>
            <person name="Alawi W."/>
            <person name="Kamanu F."/>
            <person name="Al-Suwailem A."/>
            <person name="Lee O.O."/>
            <person name="Xu Y."/>
            <person name="Bajic V."/>
            <person name="Qian P.-Y."/>
            <person name="Archer J."/>
        </authorList>
    </citation>
    <scope>NUCLEOTIDE SEQUENCE</scope>
    <source>
        <strain evidence="6">KAUST100406-0324</strain>
    </source>
</reference>
<proteinExistence type="inferred from homology"/>
<dbReference type="AlphaFoldDB" id="A0A921NXR0"/>
<accession>A0A921NXR0</accession>
<comment type="cofactor">
    <cofactor evidence="4">
        <name>a divalent metal cation</name>
        <dbReference type="ChEBI" id="CHEBI:60240"/>
    </cofactor>
</comment>
<dbReference type="NCBIfam" id="NF001938">
    <property type="entry name" value="PRK00714.1-5"/>
    <property type="match status" value="1"/>
</dbReference>
<comment type="similarity">
    <text evidence="4">Belongs to the Nudix hydrolase family. RppH subfamily.</text>
</comment>
<evidence type="ECO:0000313" key="7">
    <source>
        <dbReference type="Proteomes" id="UP000698242"/>
    </source>
</evidence>
<evidence type="ECO:0000256" key="4">
    <source>
        <dbReference type="HAMAP-Rule" id="MF_00298"/>
    </source>
</evidence>
<dbReference type="PROSITE" id="PS51462">
    <property type="entry name" value="NUDIX"/>
    <property type="match status" value="1"/>
</dbReference>
<evidence type="ECO:0000313" key="6">
    <source>
        <dbReference type="EMBL" id="KAF0677291.1"/>
    </source>
</evidence>
<dbReference type="InterPro" id="IPR022927">
    <property type="entry name" value="RppH"/>
</dbReference>
<dbReference type="PANTHER" id="PTHR11839">
    <property type="entry name" value="UDP/ADP-SUGAR PYROPHOSPHATASE"/>
    <property type="match status" value="1"/>
</dbReference>
<dbReference type="GO" id="GO:0034432">
    <property type="term" value="F:bis(5'-adenosyl)-pentaphosphatase activity"/>
    <property type="evidence" value="ECO:0007669"/>
    <property type="project" value="TreeGrafter"/>
</dbReference>
<keyword evidence="3 4" id="KW-0378">Hydrolase</keyword>
<dbReference type="HAMAP" id="MF_00298">
    <property type="entry name" value="Nudix_RppH"/>
    <property type="match status" value="1"/>
</dbReference>
<gene>
    <name evidence="4 6" type="primary">rppH</name>
    <name evidence="4" type="synonym">nudH</name>
    <name evidence="6" type="ORF">PMES_00338</name>
</gene>
<evidence type="ECO:0000256" key="3">
    <source>
        <dbReference type="ARBA" id="ARBA00022801"/>
    </source>
</evidence>
<dbReference type="PRINTS" id="PR00502">
    <property type="entry name" value="NUDIXFAMILY"/>
</dbReference>
<dbReference type="PROSITE" id="PS00893">
    <property type="entry name" value="NUDIX_BOX"/>
    <property type="match status" value="1"/>
</dbReference>
<comment type="cofactor">
    <cofactor evidence="2">
        <name>Mg(2+)</name>
        <dbReference type="ChEBI" id="CHEBI:18420"/>
    </cofactor>
</comment>
<comment type="caution">
    <text evidence="6">The sequence shown here is derived from an EMBL/GenBank/DDBJ whole genome shotgun (WGS) entry which is preliminary data.</text>
</comment>
<dbReference type="OrthoDB" id="9816040at2"/>
<dbReference type="InterPro" id="IPR015797">
    <property type="entry name" value="NUDIX_hydrolase-like_dom_sf"/>
</dbReference>
<dbReference type="InterPro" id="IPR020084">
    <property type="entry name" value="NUDIX_hydrolase_CS"/>
</dbReference>
<dbReference type="EC" id="3.6.1.-" evidence="4"/>
<dbReference type="GO" id="GO:0008893">
    <property type="term" value="F:guanosine-3',5'-bis(diphosphate) 3'-diphosphatase activity"/>
    <property type="evidence" value="ECO:0007669"/>
    <property type="project" value="TreeGrafter"/>
</dbReference>
<evidence type="ECO:0000256" key="1">
    <source>
        <dbReference type="ARBA" id="ARBA00001936"/>
    </source>
</evidence>
<dbReference type="Pfam" id="PF00293">
    <property type="entry name" value="NUDIX"/>
    <property type="match status" value="1"/>
</dbReference>
<evidence type="ECO:0000259" key="5">
    <source>
        <dbReference type="PROSITE" id="PS51462"/>
    </source>
</evidence>
<dbReference type="InterPro" id="IPR020476">
    <property type="entry name" value="Nudix_hydrolase"/>
</dbReference>
<dbReference type="NCBIfam" id="NF001936">
    <property type="entry name" value="PRK00714.1-3"/>
    <property type="match status" value="1"/>
</dbReference>
<name>A0A921NXR0_9RHOB</name>